<reference evidence="2" key="1">
    <citation type="journal article" date="2019" name="Int. J. Syst. Evol. Microbiol.">
        <title>The Global Catalogue of Microorganisms (GCM) 10K type strain sequencing project: providing services to taxonomists for standard genome sequencing and annotation.</title>
        <authorList>
            <consortium name="The Broad Institute Genomics Platform"/>
            <consortium name="The Broad Institute Genome Sequencing Center for Infectious Disease"/>
            <person name="Wu L."/>
            <person name="Ma J."/>
        </authorList>
    </citation>
    <scope>NUCLEOTIDE SEQUENCE [LARGE SCALE GENOMIC DNA]</scope>
    <source>
        <strain evidence="2">JCM 12762</strain>
    </source>
</reference>
<dbReference type="Proteomes" id="UP001500943">
    <property type="component" value="Unassembled WGS sequence"/>
</dbReference>
<accession>A0ABP4GFJ8</accession>
<proteinExistence type="predicted"/>
<protein>
    <submittedName>
        <fullName evidence="1">Uncharacterized protein</fullName>
    </submittedName>
</protein>
<dbReference type="RefSeq" id="WP_343926028.1">
    <property type="nucleotide sequence ID" value="NZ_BAAAKW010000047.1"/>
</dbReference>
<evidence type="ECO:0000313" key="2">
    <source>
        <dbReference type="Proteomes" id="UP001500943"/>
    </source>
</evidence>
<gene>
    <name evidence="1" type="ORF">GCM10009655_23140</name>
</gene>
<keyword evidence="2" id="KW-1185">Reference proteome</keyword>
<comment type="caution">
    <text evidence="1">The sequence shown here is derived from an EMBL/GenBank/DDBJ whole genome shotgun (WGS) entry which is preliminary data.</text>
</comment>
<organism evidence="1 2">
    <name type="scientific">Rhodoglobus aureus</name>
    <dbReference type="NCBI Taxonomy" id="191497"/>
    <lineage>
        <taxon>Bacteria</taxon>
        <taxon>Bacillati</taxon>
        <taxon>Actinomycetota</taxon>
        <taxon>Actinomycetes</taxon>
        <taxon>Micrococcales</taxon>
        <taxon>Microbacteriaceae</taxon>
        <taxon>Rhodoglobus</taxon>
    </lineage>
</organism>
<sequence>MRKIAADFNDLAHDGKIRVLLTHAEGVTVGERVLLEEAEEELSLEATASECDERFLYFELSGAREVLTPASGFTFYFSNTHWNQYSTPTRSNSNHRQRAQTEVLGDNRHVEVVSSAA</sequence>
<name>A0ABP4GFJ8_9MICO</name>
<dbReference type="EMBL" id="BAAAKW010000047">
    <property type="protein sequence ID" value="GAA1223258.1"/>
    <property type="molecule type" value="Genomic_DNA"/>
</dbReference>
<evidence type="ECO:0000313" key="1">
    <source>
        <dbReference type="EMBL" id="GAA1223258.1"/>
    </source>
</evidence>